<evidence type="ECO:0000313" key="2">
    <source>
        <dbReference type="Proteomes" id="UP001352852"/>
    </source>
</evidence>
<name>A0ABU7D775_9TELE</name>
<gene>
    <name evidence="1" type="ORF">CHARACLAT_013675</name>
</gene>
<dbReference type="EMBL" id="JAHUTJ010017389">
    <property type="protein sequence ID" value="MED6270776.1"/>
    <property type="molecule type" value="Genomic_DNA"/>
</dbReference>
<protein>
    <submittedName>
        <fullName evidence="1">Uncharacterized protein</fullName>
    </submittedName>
</protein>
<comment type="caution">
    <text evidence="1">The sequence shown here is derived from an EMBL/GenBank/DDBJ whole genome shotgun (WGS) entry which is preliminary data.</text>
</comment>
<accession>A0ABU7D775</accession>
<organism evidence="1 2">
    <name type="scientific">Characodon lateralis</name>
    <dbReference type="NCBI Taxonomy" id="208331"/>
    <lineage>
        <taxon>Eukaryota</taxon>
        <taxon>Metazoa</taxon>
        <taxon>Chordata</taxon>
        <taxon>Craniata</taxon>
        <taxon>Vertebrata</taxon>
        <taxon>Euteleostomi</taxon>
        <taxon>Actinopterygii</taxon>
        <taxon>Neopterygii</taxon>
        <taxon>Teleostei</taxon>
        <taxon>Neoteleostei</taxon>
        <taxon>Acanthomorphata</taxon>
        <taxon>Ovalentaria</taxon>
        <taxon>Atherinomorphae</taxon>
        <taxon>Cyprinodontiformes</taxon>
        <taxon>Goodeidae</taxon>
        <taxon>Characodon</taxon>
    </lineage>
</organism>
<sequence length="106" mass="11329">MMMGGGVLLTRGGGDSVLAETTACLCESGASLRLSSRLCFKSYRWRERMDEWRRGDGGNPASGFHPGSAVQYLDALRAAELALFQTGATLSSLSSCLPATATWEHL</sequence>
<keyword evidence="2" id="KW-1185">Reference proteome</keyword>
<evidence type="ECO:0000313" key="1">
    <source>
        <dbReference type="EMBL" id="MED6270776.1"/>
    </source>
</evidence>
<proteinExistence type="predicted"/>
<reference evidence="1 2" key="1">
    <citation type="submission" date="2021-06" db="EMBL/GenBank/DDBJ databases">
        <authorList>
            <person name="Palmer J.M."/>
        </authorList>
    </citation>
    <scope>NUCLEOTIDE SEQUENCE [LARGE SCALE GENOMIC DNA]</scope>
    <source>
        <strain evidence="1 2">CL_MEX2019</strain>
        <tissue evidence="1">Muscle</tissue>
    </source>
</reference>
<dbReference type="Proteomes" id="UP001352852">
    <property type="component" value="Unassembled WGS sequence"/>
</dbReference>